<dbReference type="Proteomes" id="UP000078224">
    <property type="component" value="Unassembled WGS sequence"/>
</dbReference>
<dbReference type="InterPro" id="IPR052563">
    <property type="entry name" value="FliK"/>
</dbReference>
<feature type="compositionally biased region" description="Polar residues" evidence="1">
    <location>
        <begin position="16"/>
        <end position="26"/>
    </location>
</feature>
<feature type="region of interest" description="Disordered" evidence="1">
    <location>
        <begin position="1"/>
        <end position="33"/>
    </location>
</feature>
<dbReference type="InterPro" id="IPR021136">
    <property type="entry name" value="Flagellar_hook_control-like_C"/>
</dbReference>
<organism evidence="3 4">
    <name type="scientific">Providencia heimbachae ATCC 35613</name>
    <dbReference type="NCBI Taxonomy" id="1354272"/>
    <lineage>
        <taxon>Bacteria</taxon>
        <taxon>Pseudomonadati</taxon>
        <taxon>Pseudomonadota</taxon>
        <taxon>Gammaproteobacteria</taxon>
        <taxon>Enterobacterales</taxon>
        <taxon>Morganellaceae</taxon>
        <taxon>Providencia</taxon>
    </lineage>
</organism>
<evidence type="ECO:0000259" key="2">
    <source>
        <dbReference type="Pfam" id="PF02120"/>
    </source>
</evidence>
<evidence type="ECO:0000256" key="1">
    <source>
        <dbReference type="SAM" id="MobiDB-lite"/>
    </source>
</evidence>
<keyword evidence="4" id="KW-1185">Reference proteome</keyword>
<keyword evidence="3" id="KW-0969">Cilium</keyword>
<evidence type="ECO:0000313" key="4">
    <source>
        <dbReference type="Proteomes" id="UP000078224"/>
    </source>
</evidence>
<dbReference type="InterPro" id="IPR038610">
    <property type="entry name" value="FliK-like_C_sf"/>
</dbReference>
<dbReference type="Gene3D" id="3.30.750.140">
    <property type="match status" value="1"/>
</dbReference>
<proteinExistence type="predicted"/>
<feature type="domain" description="Flagellar hook-length control protein-like C-terminal" evidence="2">
    <location>
        <begin position="330"/>
        <end position="410"/>
    </location>
</feature>
<dbReference type="RefSeq" id="WP_068907646.1">
    <property type="nucleotide sequence ID" value="NZ_LXEW01000014.1"/>
</dbReference>
<dbReference type="Pfam" id="PF02120">
    <property type="entry name" value="Flg_hook"/>
    <property type="match status" value="1"/>
</dbReference>
<evidence type="ECO:0000313" key="3">
    <source>
        <dbReference type="EMBL" id="OAT53919.1"/>
    </source>
</evidence>
<protein>
    <submittedName>
        <fullName evidence="3">FliK family flagellar hook-length control protein</fullName>
    </submittedName>
</protein>
<dbReference type="CDD" id="cd17470">
    <property type="entry name" value="T3SS_Flik_C"/>
    <property type="match status" value="1"/>
</dbReference>
<gene>
    <name evidence="3" type="ORF">M998_0764</name>
</gene>
<name>A0A1B7K1B2_9GAMM</name>
<sequence length="461" mass="49949">MDVNVNLLPTAAPANTVKNSHSQQSDPKSDENQVTALPFQAILENQQPAPKASETSPPSPHIANDEKALNQVLTKSKLAEADESTAKIPSIKDSAENAIDQLNFSRGLRPDRAQATLQTELLTGKQAPEEAWLDNLKQSLTERIQTASTTNISAEKQPVLGAFTQKMPPLTDDIHDITRTDDKRLSSSVLSLDAEEDVPALGVFMKNEKEERRDQPLFSLDNTRDPRTKKLTEDFMPLNKKGLDKEPLSNLQAMATENISHNVKGAFTVQSETGALTASTTHQATTQSISMMPTLSATQAAAMNAPMAPPTLHLNSQLGSEAWQQQLSQQMLFFSRQGVSQAQIRLHPEELGSLNIHLRIEDNQAVMHFVSPHSHVRAAMESMMPVLRSALQESGIHLAQGSVGQDNLSNQSGSSNQNSHDHDGHIATTHPSAGAVGMSEANASVPIRNTASRQGGINTFA</sequence>
<reference evidence="3 4" key="1">
    <citation type="submission" date="2016-04" db="EMBL/GenBank/DDBJ databases">
        <title>ATOL: Assembling a taxonomically balanced genome-scale reconstruction of the evolutionary history of the Enterobacteriaceae.</title>
        <authorList>
            <person name="Plunkett G.III."/>
            <person name="Neeno-Eckwall E.C."/>
            <person name="Glasner J.D."/>
            <person name="Perna N.T."/>
        </authorList>
    </citation>
    <scope>NUCLEOTIDE SEQUENCE [LARGE SCALE GENOMIC DNA]</scope>
    <source>
        <strain evidence="3 4">ATCC 35613</strain>
    </source>
</reference>
<dbReference type="EMBL" id="LXEW01000014">
    <property type="protein sequence ID" value="OAT53919.1"/>
    <property type="molecule type" value="Genomic_DNA"/>
</dbReference>
<comment type="caution">
    <text evidence="3">The sequence shown here is derived from an EMBL/GenBank/DDBJ whole genome shotgun (WGS) entry which is preliminary data.</text>
</comment>
<dbReference type="PANTHER" id="PTHR37533">
    <property type="entry name" value="FLAGELLAR HOOK-LENGTH CONTROL PROTEIN"/>
    <property type="match status" value="1"/>
</dbReference>
<keyword evidence="3" id="KW-0966">Cell projection</keyword>
<keyword evidence="3" id="KW-0282">Flagellum</keyword>
<feature type="region of interest" description="Disordered" evidence="1">
    <location>
        <begin position="402"/>
        <end position="433"/>
    </location>
</feature>
<dbReference type="OrthoDB" id="1792985at2"/>
<accession>A0A1B7K1B2</accession>
<dbReference type="PATRIC" id="fig|1354272.4.peg.788"/>
<dbReference type="PANTHER" id="PTHR37533:SF2">
    <property type="entry name" value="FLAGELLAR HOOK-LENGTH CONTROL PROTEIN"/>
    <property type="match status" value="1"/>
</dbReference>
<dbReference type="AlphaFoldDB" id="A0A1B7K1B2"/>
<feature type="compositionally biased region" description="Low complexity" evidence="1">
    <location>
        <begin position="404"/>
        <end position="418"/>
    </location>
</feature>